<dbReference type="Proteomes" id="UP000315403">
    <property type="component" value="Unassembled WGS sequence"/>
</dbReference>
<organism evidence="2 3">
    <name type="scientific">Acidithiobacillus thiooxidans ATCC 19377</name>
    <dbReference type="NCBI Taxonomy" id="637390"/>
    <lineage>
        <taxon>Bacteria</taxon>
        <taxon>Pseudomonadati</taxon>
        <taxon>Pseudomonadota</taxon>
        <taxon>Acidithiobacillia</taxon>
        <taxon>Acidithiobacillales</taxon>
        <taxon>Acidithiobacillaceae</taxon>
        <taxon>Acidithiobacillus</taxon>
    </lineage>
</organism>
<dbReference type="EMBL" id="SZUV01000001">
    <property type="protein sequence ID" value="TQN50358.1"/>
    <property type="molecule type" value="Genomic_DNA"/>
</dbReference>
<dbReference type="RefSeq" id="WP_142086187.1">
    <property type="nucleotide sequence ID" value="NZ_SZUV01000001.1"/>
</dbReference>
<proteinExistence type="predicted"/>
<dbReference type="InterPro" id="IPR051162">
    <property type="entry name" value="T4SS_component"/>
</dbReference>
<dbReference type="InterPro" id="IPR022458">
    <property type="entry name" value="Conjugative_coupling_TraG/TraD"/>
</dbReference>
<comment type="caution">
    <text evidence="2">The sequence shown here is derived from an EMBL/GenBank/DDBJ whole genome shotgun (WGS) entry which is preliminary data.</text>
</comment>
<evidence type="ECO:0000259" key="1">
    <source>
        <dbReference type="Pfam" id="PF12696"/>
    </source>
</evidence>
<dbReference type="NCBIfam" id="TIGR03743">
    <property type="entry name" value="SXT_TraD"/>
    <property type="match status" value="1"/>
</dbReference>
<protein>
    <recommendedName>
        <fullName evidence="1">TraD/TraG TraM recognition site domain-containing protein</fullName>
    </recommendedName>
</protein>
<dbReference type="Gene3D" id="3.40.50.300">
    <property type="entry name" value="P-loop containing nucleotide triphosphate hydrolases"/>
    <property type="match status" value="2"/>
</dbReference>
<gene>
    <name evidence="2" type="ORF">DLNHIDIE_00211</name>
</gene>
<feature type="domain" description="TraD/TraG TraM recognition site" evidence="1">
    <location>
        <begin position="473"/>
        <end position="601"/>
    </location>
</feature>
<dbReference type="PANTHER" id="PTHR30121:SF6">
    <property type="entry name" value="SLR6007 PROTEIN"/>
    <property type="match status" value="1"/>
</dbReference>
<evidence type="ECO:0000313" key="2">
    <source>
        <dbReference type="EMBL" id="TQN50358.1"/>
    </source>
</evidence>
<name>A0A543Q233_ACITH</name>
<accession>A0A543Q233</accession>
<dbReference type="InterPro" id="IPR032689">
    <property type="entry name" value="TraG-D_C"/>
</dbReference>
<reference evidence="2 3" key="1">
    <citation type="submission" date="2019-03" db="EMBL/GenBank/DDBJ databases">
        <title>New insights into Acidothiobacillus thiooxidans sulfur metabolism through coupled gene expression, solution geochemistry, microscopy and spectroscopy analyses.</title>
        <authorList>
            <person name="Camacho D."/>
            <person name="Frazao R."/>
            <person name="Fouillen A."/>
            <person name="Nanci A."/>
            <person name="Lang B.F."/>
            <person name="Apte S.C."/>
            <person name="Baron C."/>
            <person name="Warren L.A."/>
        </authorList>
    </citation>
    <scope>NUCLEOTIDE SEQUENCE [LARGE SCALE GENOMIC DNA]</scope>
    <source>
        <strain evidence="2 3">ATCC 19377</strain>
    </source>
</reference>
<dbReference type="SUPFAM" id="SSF52540">
    <property type="entry name" value="P-loop containing nucleoside triphosphate hydrolases"/>
    <property type="match status" value="1"/>
</dbReference>
<evidence type="ECO:0000313" key="3">
    <source>
        <dbReference type="Proteomes" id="UP000315403"/>
    </source>
</evidence>
<dbReference type="AlphaFoldDB" id="A0A543Q233"/>
<dbReference type="PANTHER" id="PTHR30121">
    <property type="entry name" value="UNCHARACTERIZED PROTEIN YJGR-RELATED"/>
    <property type="match status" value="1"/>
</dbReference>
<dbReference type="Pfam" id="PF12696">
    <property type="entry name" value="TraG-D_C"/>
    <property type="match status" value="1"/>
</dbReference>
<sequence length="624" mass="68867">MALLQRKTQYQSKVAPYEIPFRPAYELHASAAWAAAGLSGLSLGLLTGIPLSPLFISAGVAGYFSWNRYKIGQVYRQKLLNIRQNGGLWFMDRESANTVYQYAREHQAVWYGRGFRWNKKAAESMYYLLGPGAPLIEPLKAYETDDQGEFLGKAWIHALGQERDIFLPLDALKGQTLILGTTRAGKTRLYDLLISQAIERDEPVIIIDPKGDKELKENAQKACERIGTPERFAYFHPAHPEDSCAIDVMGSWNRATGLASRIAALISAGGDSNSDPFISFGWRVINNFVHGLLILGKRPSIKALRTLVESDPTEFVLLVLKEYVQQNNVKPEILHSYLTGKTGKVAEDIPGQLTAYKKFYREVLAKTAPSPELEGLIADQEHDKEHFSKMILSLTPLLAMLTSRPLDTLLSPDPKNFHGRILTAQRAIDQKLALYIGLDTLSDTAVGQAIGSIILADLASTAGDIYNYQDPKPVNIFIDEGAEVLNQPVIQILNKGGGALFRVFLATQTISDIATRLNGSKDRANMVIGNTNNIIVLRIIDQNTKEEVSKRMGKIPMERMTSTMGSGISPHPMDMNNGSYSEGLTVTDTEVFPPSEFASLPALQYMAHFSGGAIIKGRIPIVTD</sequence>
<dbReference type="CDD" id="cd01127">
    <property type="entry name" value="TrwB_TraG_TraD_VirD4"/>
    <property type="match status" value="1"/>
</dbReference>
<dbReference type="InterPro" id="IPR027417">
    <property type="entry name" value="P-loop_NTPase"/>
</dbReference>